<dbReference type="Pfam" id="PF21922">
    <property type="entry name" value="PBP_dimer_2"/>
    <property type="match status" value="1"/>
</dbReference>
<dbReference type="SUPFAM" id="SSF56519">
    <property type="entry name" value="Penicillin binding protein dimerisation domain"/>
    <property type="match status" value="1"/>
</dbReference>
<dbReference type="OrthoDB" id="9766847at2"/>
<dbReference type="Pfam" id="PF00905">
    <property type="entry name" value="Transpeptidase"/>
    <property type="match status" value="1"/>
</dbReference>
<dbReference type="InterPro" id="IPR036138">
    <property type="entry name" value="PBP_dimer_sf"/>
</dbReference>
<comment type="caution">
    <text evidence="4">The sequence shown here is derived from an EMBL/GenBank/DDBJ whole genome shotgun (WGS) entry which is preliminary data.</text>
</comment>
<name>A0A162U0I5_9CLOT</name>
<feature type="domain" description="Penicillin binding protein A dimerisation" evidence="3">
    <location>
        <begin position="55"/>
        <end position="127"/>
    </location>
</feature>
<accession>A0A162U0I5</accession>
<dbReference type="STRING" id="1121326.CLMAG_03060"/>
<sequence>MNDISSNIKKVLMVFLIFFIGMISYITYFEIITGPKIVNNAYNRRLWVKRNEVLRGTIYDRNGNALTKSERIDQETQKREYTGGEIFAHVLGYVDIKYGITGLERKYDEQLMATDIQDSIRNLIKNKGKNEEKVGNSLKTSLDLEVQRKAYDLLGDNRGAVVALNPKTGEILAMVSKPSFNPNNLQEIWKSINQDKNTPLINRASAGLYPPGSTFKTVTAVSALENMPSVKNRTFNDNGSLYISNDYSLNNFSGEVLGSINFQQAYTHSSNVVFGTLGLELGNDKLKATAEKFYFNKEIPADGIPVEPSRFPILKKYEKGSIAQSAIGQSSDLASPLQMAMVTSTIANDGVMMKPHLVNEVLTSKGSSVKSIVPESLGQVISADTAQTMKDFMRSVVSEGTGVNAAIEGIEVGGKTGTADHQVDGKDAPPHSWFIGFAPYDNPQVAVAIIVEDGGQGGKAAARIASEVMRTALRK</sequence>
<dbReference type="AlphaFoldDB" id="A0A162U0I5"/>
<protein>
    <submittedName>
        <fullName evidence="4">Penicillin-binding protein A</fullName>
    </submittedName>
</protein>
<evidence type="ECO:0000313" key="4">
    <source>
        <dbReference type="EMBL" id="KZL93283.1"/>
    </source>
</evidence>
<dbReference type="GO" id="GO:0071972">
    <property type="term" value="F:peptidoglycan L,D-transpeptidase activity"/>
    <property type="evidence" value="ECO:0007669"/>
    <property type="project" value="TreeGrafter"/>
</dbReference>
<feature type="transmembrane region" description="Helical" evidence="1">
    <location>
        <begin position="12"/>
        <end position="29"/>
    </location>
</feature>
<dbReference type="RefSeq" id="WP_066616935.1">
    <property type="nucleotide sequence ID" value="NZ_FQXL01000017.1"/>
</dbReference>
<dbReference type="Gene3D" id="3.90.1310.10">
    <property type="entry name" value="Penicillin-binding protein 2a (Domain 2)"/>
    <property type="match status" value="1"/>
</dbReference>
<feature type="domain" description="Penicillin-binding protein transpeptidase" evidence="2">
    <location>
        <begin position="159"/>
        <end position="469"/>
    </location>
</feature>
<dbReference type="InterPro" id="IPR012338">
    <property type="entry name" value="Beta-lactam/transpept-like"/>
</dbReference>
<keyword evidence="1" id="KW-0472">Membrane</keyword>
<gene>
    <name evidence="4" type="primary">pbpA</name>
    <name evidence="4" type="ORF">CLMAG_03060</name>
</gene>
<evidence type="ECO:0000259" key="3">
    <source>
        <dbReference type="Pfam" id="PF21922"/>
    </source>
</evidence>
<keyword evidence="1" id="KW-0812">Transmembrane</keyword>
<dbReference type="Gene3D" id="3.40.710.10">
    <property type="entry name" value="DD-peptidase/beta-lactamase superfamily"/>
    <property type="match status" value="1"/>
</dbReference>
<evidence type="ECO:0000313" key="5">
    <source>
        <dbReference type="Proteomes" id="UP000076603"/>
    </source>
</evidence>
<evidence type="ECO:0000259" key="2">
    <source>
        <dbReference type="Pfam" id="PF00905"/>
    </source>
</evidence>
<dbReference type="GO" id="GO:0071555">
    <property type="term" value="P:cell wall organization"/>
    <property type="evidence" value="ECO:0007669"/>
    <property type="project" value="TreeGrafter"/>
</dbReference>
<dbReference type="EMBL" id="LWAE01000001">
    <property type="protein sequence ID" value="KZL93283.1"/>
    <property type="molecule type" value="Genomic_DNA"/>
</dbReference>
<evidence type="ECO:0000256" key="1">
    <source>
        <dbReference type="SAM" id="Phobius"/>
    </source>
</evidence>
<dbReference type="InterPro" id="IPR054120">
    <property type="entry name" value="PBPA_dimer"/>
</dbReference>
<dbReference type="PANTHER" id="PTHR30627:SF24">
    <property type="entry name" value="PENICILLIN-BINDING PROTEIN 4B"/>
    <property type="match status" value="1"/>
</dbReference>
<proteinExistence type="predicted"/>
<dbReference type="GO" id="GO:0008658">
    <property type="term" value="F:penicillin binding"/>
    <property type="evidence" value="ECO:0007669"/>
    <property type="project" value="InterPro"/>
</dbReference>
<dbReference type="PATRIC" id="fig|1121326.3.peg.283"/>
<dbReference type="Proteomes" id="UP000076603">
    <property type="component" value="Unassembled WGS sequence"/>
</dbReference>
<keyword evidence="1" id="KW-1133">Transmembrane helix</keyword>
<dbReference type="InterPro" id="IPR001460">
    <property type="entry name" value="PCN-bd_Tpept"/>
</dbReference>
<keyword evidence="5" id="KW-1185">Reference proteome</keyword>
<reference evidence="4 5" key="1">
    <citation type="submission" date="2016-04" db="EMBL/GenBank/DDBJ databases">
        <title>Genome sequence of Clostridium magnum DSM 2767.</title>
        <authorList>
            <person name="Poehlein A."/>
            <person name="Uhlig R."/>
            <person name="Fischer R."/>
            <person name="Bahl H."/>
            <person name="Daniel R."/>
        </authorList>
    </citation>
    <scope>NUCLEOTIDE SEQUENCE [LARGE SCALE GENOMIC DNA]</scope>
    <source>
        <strain evidence="4 5">DSM 2767</strain>
    </source>
</reference>
<organism evidence="4 5">
    <name type="scientific">Clostridium magnum DSM 2767</name>
    <dbReference type="NCBI Taxonomy" id="1121326"/>
    <lineage>
        <taxon>Bacteria</taxon>
        <taxon>Bacillati</taxon>
        <taxon>Bacillota</taxon>
        <taxon>Clostridia</taxon>
        <taxon>Eubacteriales</taxon>
        <taxon>Clostridiaceae</taxon>
        <taxon>Clostridium</taxon>
    </lineage>
</organism>
<dbReference type="PANTHER" id="PTHR30627">
    <property type="entry name" value="PEPTIDOGLYCAN D,D-TRANSPEPTIDASE"/>
    <property type="match status" value="1"/>
</dbReference>
<dbReference type="SUPFAM" id="SSF56601">
    <property type="entry name" value="beta-lactamase/transpeptidase-like"/>
    <property type="match status" value="1"/>
</dbReference>
<dbReference type="GO" id="GO:0005886">
    <property type="term" value="C:plasma membrane"/>
    <property type="evidence" value="ECO:0007669"/>
    <property type="project" value="TreeGrafter"/>
</dbReference>
<dbReference type="InterPro" id="IPR050515">
    <property type="entry name" value="Beta-lactam/transpept"/>
</dbReference>